<evidence type="ECO:0000313" key="1">
    <source>
        <dbReference type="EMBL" id="OGZ62437.1"/>
    </source>
</evidence>
<sequence length="203" mass="24786">MFTLFFLVFFVDDTDNLIKGLGDSNFYVRENAQVDLIKKMDFNLYLRLRDIKEKNLEIVRRLEIIKKNYKNKLRLEYKVTIDGYFEYPWIDMIPYEYKGEGMQRCDILEIYLFNSEEIEVFGNKNSCWPSYRKATQRWIKDRIYSYSEELFKKTKSEKDFQDGMNAKIAIIQKDMEAMVIREDDYWKFWNKKNPARIKNKLLK</sequence>
<evidence type="ECO:0000313" key="2">
    <source>
        <dbReference type="Proteomes" id="UP000178991"/>
    </source>
</evidence>
<name>A0A1G2HIX5_9BACT</name>
<reference evidence="1 2" key="1">
    <citation type="journal article" date="2016" name="Nat. Commun.">
        <title>Thousands of microbial genomes shed light on interconnected biogeochemical processes in an aquifer system.</title>
        <authorList>
            <person name="Anantharaman K."/>
            <person name="Brown C.T."/>
            <person name="Hug L.A."/>
            <person name="Sharon I."/>
            <person name="Castelle C.J."/>
            <person name="Probst A.J."/>
            <person name="Thomas B.C."/>
            <person name="Singh A."/>
            <person name="Wilkins M.J."/>
            <person name="Karaoz U."/>
            <person name="Brodie E.L."/>
            <person name="Williams K.H."/>
            <person name="Hubbard S.S."/>
            <person name="Banfield J.F."/>
        </authorList>
    </citation>
    <scope>NUCLEOTIDE SEQUENCE [LARGE SCALE GENOMIC DNA]</scope>
</reference>
<proteinExistence type="predicted"/>
<dbReference type="AlphaFoldDB" id="A0A1G2HIX5"/>
<protein>
    <submittedName>
        <fullName evidence="1">Uncharacterized protein</fullName>
    </submittedName>
</protein>
<organism evidence="1 2">
    <name type="scientific">Candidatus Staskawiczbacteria bacterium RIFCSPHIGHO2_01_FULL_34_27</name>
    <dbReference type="NCBI Taxonomy" id="1802199"/>
    <lineage>
        <taxon>Bacteria</taxon>
        <taxon>Candidatus Staskawicziibacteriota</taxon>
    </lineage>
</organism>
<accession>A0A1G2HIX5</accession>
<gene>
    <name evidence="1" type="ORF">A2639_01210</name>
</gene>
<dbReference type="Proteomes" id="UP000178991">
    <property type="component" value="Unassembled WGS sequence"/>
</dbReference>
<comment type="caution">
    <text evidence="1">The sequence shown here is derived from an EMBL/GenBank/DDBJ whole genome shotgun (WGS) entry which is preliminary data.</text>
</comment>
<dbReference type="EMBL" id="MHOL01000022">
    <property type="protein sequence ID" value="OGZ62437.1"/>
    <property type="molecule type" value="Genomic_DNA"/>
</dbReference>